<dbReference type="InterPro" id="IPR050570">
    <property type="entry name" value="Cell_wall_metabolism_enzyme"/>
</dbReference>
<dbReference type="Gene3D" id="2.70.70.10">
    <property type="entry name" value="Glucose Permease (Domain IIA)"/>
    <property type="match status" value="1"/>
</dbReference>
<dbReference type="OrthoDB" id="9809488at2"/>
<evidence type="ECO:0000313" key="3">
    <source>
        <dbReference type="EMBL" id="OOO61910.1"/>
    </source>
</evidence>
<dbReference type="CDD" id="cd12797">
    <property type="entry name" value="M23_peptidase"/>
    <property type="match status" value="1"/>
</dbReference>
<sequence length="311" mass="35211">MSKHIWERLILLLSIGGTILVGVYAYICIKPNAYEVLVNNNPVAYVENKEDFNKIYKEVENNIKKRFNLDMKDNIEFKDIKVKGDIFTSSAFIKKSILENSNIKVTALKIKFQDEFLGILLNKKEIQDLNKIINKKYSVNVIEHIKIKKDSVPVAQVNTIDEIATNISKSKKLKNIINNNKLSRGGRNDEIVLAMPTNGCITSKFGKRWGRFHKGIDIGAPSGNSIYCSLDGKVIYSGWEEGYGKVVKVKHRCEFTTIYAHCSSLNVKVGQYIKKGEKIAEVGSTGRSTGPHVHFELRKNNEPCNPLIYIK</sequence>
<evidence type="ECO:0000256" key="1">
    <source>
        <dbReference type="ARBA" id="ARBA00022729"/>
    </source>
</evidence>
<evidence type="ECO:0000313" key="6">
    <source>
        <dbReference type="Proteomes" id="UP000190256"/>
    </source>
</evidence>
<dbReference type="AlphaFoldDB" id="A0A1S9IGW4"/>
<keyword evidence="1" id="KW-0732">Signal</keyword>
<dbReference type="InterPro" id="IPR016047">
    <property type="entry name" value="M23ase_b-sheet_dom"/>
</dbReference>
<dbReference type="GO" id="GO:0004222">
    <property type="term" value="F:metalloendopeptidase activity"/>
    <property type="evidence" value="ECO:0007669"/>
    <property type="project" value="TreeGrafter"/>
</dbReference>
<name>A0A1S9IGW4_9CLOT</name>
<gene>
    <name evidence="3" type="ORF">BS637_09975</name>
    <name evidence="4" type="ORF">BS638_02645</name>
</gene>
<dbReference type="EMBL" id="MRAD01000009">
    <property type="protein sequence ID" value="OOO61910.1"/>
    <property type="molecule type" value="Genomic_DNA"/>
</dbReference>
<dbReference type="Proteomes" id="UP000190206">
    <property type="component" value="Unassembled WGS sequence"/>
</dbReference>
<dbReference type="PANTHER" id="PTHR21666:SF289">
    <property type="entry name" value="L-ALA--D-GLU ENDOPEPTIDASE"/>
    <property type="match status" value="1"/>
</dbReference>
<dbReference type="PANTHER" id="PTHR21666">
    <property type="entry name" value="PEPTIDASE-RELATED"/>
    <property type="match status" value="1"/>
</dbReference>
<evidence type="ECO:0000313" key="4">
    <source>
        <dbReference type="EMBL" id="OOO69530.1"/>
    </source>
</evidence>
<dbReference type="Proteomes" id="UP000190256">
    <property type="component" value="Unassembled WGS sequence"/>
</dbReference>
<evidence type="ECO:0000313" key="5">
    <source>
        <dbReference type="Proteomes" id="UP000190206"/>
    </source>
</evidence>
<organism evidence="4 6">
    <name type="scientific">Clostridium tepidum</name>
    <dbReference type="NCBI Taxonomy" id="1962263"/>
    <lineage>
        <taxon>Bacteria</taxon>
        <taxon>Bacillati</taxon>
        <taxon>Bacillota</taxon>
        <taxon>Clostridia</taxon>
        <taxon>Eubacteriales</taxon>
        <taxon>Clostridiaceae</taxon>
        <taxon>Clostridium</taxon>
    </lineage>
</organism>
<dbReference type="SUPFAM" id="SSF51261">
    <property type="entry name" value="Duplicated hybrid motif"/>
    <property type="match status" value="1"/>
</dbReference>
<proteinExistence type="predicted"/>
<comment type="caution">
    <text evidence="4">The sequence shown here is derived from an EMBL/GenBank/DDBJ whole genome shotgun (WGS) entry which is preliminary data.</text>
</comment>
<keyword evidence="5" id="KW-1185">Reference proteome</keyword>
<dbReference type="Pfam" id="PF01551">
    <property type="entry name" value="Peptidase_M23"/>
    <property type="match status" value="1"/>
</dbReference>
<dbReference type="RefSeq" id="WP_078024732.1">
    <property type="nucleotide sequence ID" value="NZ_JADPGM010000011.1"/>
</dbReference>
<reference evidence="4 6" key="1">
    <citation type="submission" date="2016-12" db="EMBL/GenBank/DDBJ databases">
        <title>Clostridium tepidum sp. nov., a close relative of Clostridium sporogenes and Clostridium botulinum Group I.</title>
        <authorList>
            <person name="Dobritsa A.P."/>
            <person name="Kutumbaka K.K."/>
            <person name="Werner K."/>
            <person name="Wiedmann M."/>
            <person name="Asmus A."/>
            <person name="Samadpour M."/>
        </authorList>
    </citation>
    <scope>NUCLEOTIDE SEQUENCE [LARGE SCALE GENOMIC DNA]</scope>
    <source>
        <strain evidence="4 6">IEH 97212</strain>
    </source>
</reference>
<dbReference type="FunFam" id="2.70.70.10:FF:000006">
    <property type="entry name" value="M23 family peptidase"/>
    <property type="match status" value="1"/>
</dbReference>
<dbReference type="EMBL" id="MRAE01000004">
    <property type="protein sequence ID" value="OOO69530.1"/>
    <property type="molecule type" value="Genomic_DNA"/>
</dbReference>
<protein>
    <submittedName>
        <fullName evidence="4">Peptidase M23</fullName>
    </submittedName>
</protein>
<feature type="domain" description="M23ase beta-sheet core" evidence="2">
    <location>
        <begin position="211"/>
        <end position="306"/>
    </location>
</feature>
<dbReference type="InterPro" id="IPR011055">
    <property type="entry name" value="Dup_hybrid_motif"/>
</dbReference>
<reference evidence="3 5" key="2">
    <citation type="submission" date="2016-12" db="EMBL/GenBank/DDBJ databases">
        <title>Clostridium tepidum sp. nov., a close relative of Clostridium sporogenes and Clostridium botulinum Group I.</title>
        <authorList>
            <person name="Dobritsa A.P."/>
            <person name="Kutumbaka K."/>
            <person name="Werner K."/>
            <person name="Samadpour M."/>
        </authorList>
    </citation>
    <scope>NUCLEOTIDE SEQUENCE [LARGE SCALE GENOMIC DNA]</scope>
    <source>
        <strain evidence="3 5">PE</strain>
    </source>
</reference>
<dbReference type="STRING" id="1962263.BS637_09975"/>
<evidence type="ECO:0000259" key="2">
    <source>
        <dbReference type="Pfam" id="PF01551"/>
    </source>
</evidence>
<accession>A0A1S9IGW4</accession>